<feature type="compositionally biased region" description="Basic and acidic residues" evidence="8">
    <location>
        <begin position="314"/>
        <end position="341"/>
    </location>
</feature>
<dbReference type="GO" id="GO:0098553">
    <property type="term" value="C:lumenal side of endoplasmic reticulum membrane"/>
    <property type="evidence" value="ECO:0007669"/>
    <property type="project" value="TreeGrafter"/>
</dbReference>
<evidence type="ECO:0000256" key="5">
    <source>
        <dbReference type="ARBA" id="ARBA00022801"/>
    </source>
</evidence>
<feature type="chain" id="PRO_5042265406" description="PA domain-containing protein" evidence="10">
    <location>
        <begin position="21"/>
        <end position="708"/>
    </location>
</feature>
<protein>
    <recommendedName>
        <fullName evidence="11">PA domain-containing protein</fullName>
    </recommendedName>
</protein>
<dbReference type="Pfam" id="PF04258">
    <property type="entry name" value="Peptidase_A22B"/>
    <property type="match status" value="1"/>
</dbReference>
<evidence type="ECO:0000259" key="11">
    <source>
        <dbReference type="Pfam" id="PF02225"/>
    </source>
</evidence>
<dbReference type="Gene3D" id="3.50.30.30">
    <property type="match status" value="1"/>
</dbReference>
<name>A0AAD3D986_9STRA</name>
<comment type="subcellular location">
    <subcellularLocation>
        <location evidence="1">Endosome membrane</location>
        <topology evidence="1">Multi-pass membrane protein</topology>
    </subcellularLocation>
</comment>
<dbReference type="PANTHER" id="PTHR12174:SF75">
    <property type="entry name" value="SIGNAL PEPTIDE PEPTIDASE-LIKE 2"/>
    <property type="match status" value="1"/>
</dbReference>
<evidence type="ECO:0000256" key="6">
    <source>
        <dbReference type="ARBA" id="ARBA00022989"/>
    </source>
</evidence>
<dbReference type="SMART" id="SM00730">
    <property type="entry name" value="PSN"/>
    <property type="match status" value="1"/>
</dbReference>
<dbReference type="Pfam" id="PF02225">
    <property type="entry name" value="PA"/>
    <property type="match status" value="1"/>
</dbReference>
<evidence type="ECO:0000256" key="10">
    <source>
        <dbReference type="SAM" id="SignalP"/>
    </source>
</evidence>
<feature type="transmembrane region" description="Helical" evidence="9">
    <location>
        <begin position="462"/>
        <end position="480"/>
    </location>
</feature>
<evidence type="ECO:0000256" key="2">
    <source>
        <dbReference type="ARBA" id="ARBA00006859"/>
    </source>
</evidence>
<dbReference type="GO" id="GO:0010008">
    <property type="term" value="C:endosome membrane"/>
    <property type="evidence" value="ECO:0007669"/>
    <property type="project" value="UniProtKB-SubCell"/>
</dbReference>
<keyword evidence="6 9" id="KW-1133">Transmembrane helix</keyword>
<feature type="transmembrane region" description="Helical" evidence="9">
    <location>
        <begin position="425"/>
        <end position="450"/>
    </location>
</feature>
<sequence length="708" mass="78122">MMRGIVTVAISLLSLEKVSAILPTAAIDVKCTDESCPPITLLASQASFGIWPEMSAENNEPMIPGLPPADNPLLCLDVAQPQQPSSQKFVLVVPRGSCTFEQKAINAAKLGASGIIIFGNLASRYALNTTQMEINGNMNAPGMNDVIYPKEFYDYDCKMASAEIPMSQLSFARLPYDYMHNDPFLTGTAAQGNLCAAKTSAFDEKCPSHRCLLTGDIRDDNQMMKACCAWDLHVWLYKDDNITSDVTANLAIPAFYITMEEANDLLNKMQMHQVTVTLYRRYYPAYNISSILIWALGVFVAALASWMSASEYRSSDKGHSEQGEEMEPMDRRFSSNHESERSSPPTSFRSEESLELEAGHACGFILFSSAGLLVLFFFKIYNVVKLFYAFGCSGAIFQIIFYPLFHRASFKVGFRDRILFTTNFLELGAVSFVQVVAVLVSYGLGAVWAFIAFTHRHPDEIVFFWVMQDIMGACMCIMFLSTMKLNSIKVAAILLVAAFFYDIFFVFVTPYLTKGGKSIMVDVATSGGPPTADPAWCEKYPDDPNCQGGDPLPMLFTIPRLFDYSGGSSLLGLGDIVLPGLLLSFGARYDAAKRFIGSASRDGRTPPANCTGQTRNYFPALVVAYAVGLAMANFAVYAMKMGQPALLYLVPCCLGTMSYLGWKRGELNELWNTPKVLSTCDEILYGPIQQHTEDTNTEENGTNLRPIT</sequence>
<dbReference type="PANTHER" id="PTHR12174">
    <property type="entry name" value="SIGNAL PEPTIDE PEPTIDASE"/>
    <property type="match status" value="1"/>
</dbReference>
<accession>A0AAD3D986</accession>
<feature type="transmembrane region" description="Helical" evidence="9">
    <location>
        <begin position="386"/>
        <end position="405"/>
    </location>
</feature>
<keyword evidence="5" id="KW-0378">Hydrolase</keyword>
<feature type="transmembrane region" description="Helical" evidence="9">
    <location>
        <begin position="492"/>
        <end position="512"/>
    </location>
</feature>
<dbReference type="SUPFAM" id="SSF52025">
    <property type="entry name" value="PA domain"/>
    <property type="match status" value="1"/>
</dbReference>
<feature type="signal peptide" evidence="10">
    <location>
        <begin position="1"/>
        <end position="20"/>
    </location>
</feature>
<evidence type="ECO:0000313" key="12">
    <source>
        <dbReference type="EMBL" id="GFH60103.1"/>
    </source>
</evidence>
<dbReference type="GO" id="GO:0030660">
    <property type="term" value="C:Golgi-associated vesicle membrane"/>
    <property type="evidence" value="ECO:0007669"/>
    <property type="project" value="TreeGrafter"/>
</dbReference>
<evidence type="ECO:0000256" key="1">
    <source>
        <dbReference type="ARBA" id="ARBA00004337"/>
    </source>
</evidence>
<keyword evidence="4" id="KW-0967">Endosome</keyword>
<evidence type="ECO:0000256" key="9">
    <source>
        <dbReference type="SAM" id="Phobius"/>
    </source>
</evidence>
<dbReference type="InterPro" id="IPR046450">
    <property type="entry name" value="PA_dom_sf"/>
</dbReference>
<organism evidence="12 13">
    <name type="scientific">Chaetoceros tenuissimus</name>
    <dbReference type="NCBI Taxonomy" id="426638"/>
    <lineage>
        <taxon>Eukaryota</taxon>
        <taxon>Sar</taxon>
        <taxon>Stramenopiles</taxon>
        <taxon>Ochrophyta</taxon>
        <taxon>Bacillariophyta</taxon>
        <taxon>Coscinodiscophyceae</taxon>
        <taxon>Chaetocerotophycidae</taxon>
        <taxon>Chaetocerotales</taxon>
        <taxon>Chaetocerotaceae</taxon>
        <taxon>Chaetoceros</taxon>
    </lineage>
</organism>
<dbReference type="GO" id="GO:0033619">
    <property type="term" value="P:membrane protein proteolysis"/>
    <property type="evidence" value="ECO:0007669"/>
    <property type="project" value="TreeGrafter"/>
</dbReference>
<feature type="region of interest" description="Disordered" evidence="8">
    <location>
        <begin position="314"/>
        <end position="347"/>
    </location>
</feature>
<reference evidence="12 13" key="1">
    <citation type="journal article" date="2021" name="Sci. Rep.">
        <title>The genome of the diatom Chaetoceros tenuissimus carries an ancient integrated fragment of an extant virus.</title>
        <authorList>
            <person name="Hongo Y."/>
            <person name="Kimura K."/>
            <person name="Takaki Y."/>
            <person name="Yoshida Y."/>
            <person name="Baba S."/>
            <person name="Kobayashi G."/>
            <person name="Nagasaki K."/>
            <person name="Hano T."/>
            <person name="Tomaru Y."/>
        </authorList>
    </citation>
    <scope>NUCLEOTIDE SEQUENCE [LARGE SCALE GENOMIC DNA]</scope>
    <source>
        <strain evidence="12 13">NIES-3715</strain>
    </source>
</reference>
<keyword evidence="10" id="KW-0732">Signal</keyword>
<dbReference type="GO" id="GO:0005765">
    <property type="term" value="C:lysosomal membrane"/>
    <property type="evidence" value="ECO:0007669"/>
    <property type="project" value="TreeGrafter"/>
</dbReference>
<evidence type="ECO:0000256" key="3">
    <source>
        <dbReference type="ARBA" id="ARBA00022692"/>
    </source>
</evidence>
<dbReference type="AlphaFoldDB" id="A0AAD3D986"/>
<feature type="transmembrane region" description="Helical" evidence="9">
    <location>
        <begin position="291"/>
        <end position="309"/>
    </location>
</feature>
<dbReference type="EMBL" id="BLLK01000069">
    <property type="protein sequence ID" value="GFH60103.1"/>
    <property type="molecule type" value="Genomic_DNA"/>
</dbReference>
<evidence type="ECO:0000256" key="4">
    <source>
        <dbReference type="ARBA" id="ARBA00022753"/>
    </source>
</evidence>
<dbReference type="Proteomes" id="UP001054902">
    <property type="component" value="Unassembled WGS sequence"/>
</dbReference>
<keyword evidence="3 9" id="KW-0812">Transmembrane</keyword>
<evidence type="ECO:0000256" key="8">
    <source>
        <dbReference type="SAM" id="MobiDB-lite"/>
    </source>
</evidence>
<keyword evidence="13" id="KW-1185">Reference proteome</keyword>
<comment type="similarity">
    <text evidence="2">Belongs to the peptidase A22B family.</text>
</comment>
<dbReference type="InterPro" id="IPR003137">
    <property type="entry name" value="PA_domain"/>
</dbReference>
<feature type="transmembrane region" description="Helical" evidence="9">
    <location>
        <begin position="358"/>
        <end position="380"/>
    </location>
</feature>
<dbReference type="InterPro" id="IPR006639">
    <property type="entry name" value="Preselin/SPP"/>
</dbReference>
<feature type="transmembrane region" description="Helical" evidence="9">
    <location>
        <begin position="617"/>
        <end position="639"/>
    </location>
</feature>
<dbReference type="GO" id="GO:0042500">
    <property type="term" value="F:aspartic endopeptidase activity, intramembrane cleaving"/>
    <property type="evidence" value="ECO:0007669"/>
    <property type="project" value="InterPro"/>
</dbReference>
<gene>
    <name evidence="12" type="ORF">CTEN210_16579</name>
</gene>
<feature type="domain" description="PA" evidence="11">
    <location>
        <begin position="75"/>
        <end position="128"/>
    </location>
</feature>
<dbReference type="InterPro" id="IPR007369">
    <property type="entry name" value="Peptidase_A22B_SPP"/>
</dbReference>
<comment type="caution">
    <text evidence="12">The sequence shown here is derived from an EMBL/GenBank/DDBJ whole genome shotgun (WGS) entry which is preliminary data.</text>
</comment>
<proteinExistence type="inferred from homology"/>
<dbReference type="GO" id="GO:0098554">
    <property type="term" value="C:cytoplasmic side of endoplasmic reticulum membrane"/>
    <property type="evidence" value="ECO:0007669"/>
    <property type="project" value="TreeGrafter"/>
</dbReference>
<evidence type="ECO:0000313" key="13">
    <source>
        <dbReference type="Proteomes" id="UP001054902"/>
    </source>
</evidence>
<keyword evidence="7 9" id="KW-0472">Membrane</keyword>
<evidence type="ECO:0000256" key="7">
    <source>
        <dbReference type="ARBA" id="ARBA00023136"/>
    </source>
</evidence>